<reference evidence="2" key="1">
    <citation type="journal article" date="2024" name="Proc. Natl. Acad. Sci. U.S.A.">
        <title>Extraordinary preservation of gene collinearity over three hundred million years revealed in homosporous lycophytes.</title>
        <authorList>
            <person name="Li C."/>
            <person name="Wickell D."/>
            <person name="Kuo L.Y."/>
            <person name="Chen X."/>
            <person name="Nie B."/>
            <person name="Liao X."/>
            <person name="Peng D."/>
            <person name="Ji J."/>
            <person name="Jenkins J."/>
            <person name="Williams M."/>
            <person name="Shu S."/>
            <person name="Plott C."/>
            <person name="Barry K."/>
            <person name="Rajasekar S."/>
            <person name="Grimwood J."/>
            <person name="Han X."/>
            <person name="Sun S."/>
            <person name="Hou Z."/>
            <person name="He W."/>
            <person name="Dai G."/>
            <person name="Sun C."/>
            <person name="Schmutz J."/>
            <person name="Leebens-Mack J.H."/>
            <person name="Li F.W."/>
            <person name="Wang L."/>
        </authorList>
    </citation>
    <scope>NUCLEOTIDE SEQUENCE [LARGE SCALE GENOMIC DNA]</scope>
    <source>
        <strain evidence="2">cv. PW_Plant_1</strain>
    </source>
</reference>
<dbReference type="EMBL" id="CM055112">
    <property type="protein sequence ID" value="KAJ7517619.1"/>
    <property type="molecule type" value="Genomic_DNA"/>
</dbReference>
<comment type="caution">
    <text evidence="1">The sequence shown here is derived from an EMBL/GenBank/DDBJ whole genome shotgun (WGS) entry which is preliminary data.</text>
</comment>
<sequence length="81" mass="9095">MNANQALEWRLLSQCSLHHVGIKRDVLLLLLLVAAELGRTLATGVDGWAKGEMDQSATTRERCGRVLIDYCCIYLTKLCFQ</sequence>
<evidence type="ECO:0000313" key="1">
    <source>
        <dbReference type="EMBL" id="KAJ7517619.1"/>
    </source>
</evidence>
<proteinExistence type="predicted"/>
<gene>
    <name evidence="1" type="ORF">O6H91_21G031900</name>
</gene>
<organism evidence="1 2">
    <name type="scientific">Diphasiastrum complanatum</name>
    <name type="common">Issler's clubmoss</name>
    <name type="synonym">Lycopodium complanatum</name>
    <dbReference type="NCBI Taxonomy" id="34168"/>
    <lineage>
        <taxon>Eukaryota</taxon>
        <taxon>Viridiplantae</taxon>
        <taxon>Streptophyta</taxon>
        <taxon>Embryophyta</taxon>
        <taxon>Tracheophyta</taxon>
        <taxon>Lycopodiopsida</taxon>
        <taxon>Lycopodiales</taxon>
        <taxon>Lycopodiaceae</taxon>
        <taxon>Lycopodioideae</taxon>
        <taxon>Diphasiastrum</taxon>
    </lineage>
</organism>
<accession>A0ACC2AJ79</accession>
<protein>
    <submittedName>
        <fullName evidence="1">Uncharacterized protein</fullName>
    </submittedName>
</protein>
<keyword evidence="2" id="KW-1185">Reference proteome</keyword>
<evidence type="ECO:0000313" key="2">
    <source>
        <dbReference type="Proteomes" id="UP001162992"/>
    </source>
</evidence>
<dbReference type="Proteomes" id="UP001162992">
    <property type="component" value="Chromosome 21"/>
</dbReference>
<name>A0ACC2AJ79_DIPCM</name>